<keyword evidence="3" id="KW-1185">Reference proteome</keyword>
<feature type="compositionally biased region" description="Acidic residues" evidence="1">
    <location>
        <begin position="138"/>
        <end position="158"/>
    </location>
</feature>
<protein>
    <submittedName>
        <fullName evidence="2">Uncharacterized protein</fullName>
    </submittedName>
</protein>
<feature type="compositionally biased region" description="Low complexity" evidence="1">
    <location>
        <begin position="260"/>
        <end position="277"/>
    </location>
</feature>
<comment type="caution">
    <text evidence="2">The sequence shown here is derived from an EMBL/GenBank/DDBJ whole genome shotgun (WGS) entry which is preliminary data.</text>
</comment>
<dbReference type="AlphaFoldDB" id="A0A9P4HZD0"/>
<feature type="region of interest" description="Disordered" evidence="1">
    <location>
        <begin position="1"/>
        <end position="33"/>
    </location>
</feature>
<name>A0A9P4HZD0_9PEZI</name>
<sequence length="323" mass="35007">MARSKSSKRTCVGPSPLRMAIPANNHVEDNDQDNYGDIWEQAFEETSSSNKLPSSSPPRCSKITRSPDQWMRTIIGRTHAMYTTALGKQMYRTFALLNSHQQTYDSDLLATEVITLVHLVSGTALDVVARSMYTPNDAADDEAANDADDELGEEEEPATIDPTLLPSNSSAPESTTNADGDPYGLYHDILPARPRSPKPTPSTTYDPFSVVDGDEYLVYGPSAPVPESGPAYEPVPEEIYDSITFDDDASLDLANVPLSSTSTTTTASASGSGSTSSADEERPCSGFAASSTAHEEFLMQRRLDKWLNGPDAPTTVPFPGRRW</sequence>
<accession>A0A9P4HZD0</accession>
<dbReference type="EMBL" id="ML978716">
    <property type="protein sequence ID" value="KAF2088643.1"/>
    <property type="molecule type" value="Genomic_DNA"/>
</dbReference>
<reference evidence="2" key="1">
    <citation type="journal article" date="2020" name="Stud. Mycol.">
        <title>101 Dothideomycetes genomes: a test case for predicting lifestyles and emergence of pathogens.</title>
        <authorList>
            <person name="Haridas S."/>
            <person name="Albert R."/>
            <person name="Binder M."/>
            <person name="Bloem J."/>
            <person name="Labutti K."/>
            <person name="Salamov A."/>
            <person name="Andreopoulos B."/>
            <person name="Baker S."/>
            <person name="Barry K."/>
            <person name="Bills G."/>
            <person name="Bluhm B."/>
            <person name="Cannon C."/>
            <person name="Castanera R."/>
            <person name="Culley D."/>
            <person name="Daum C."/>
            <person name="Ezra D."/>
            <person name="Gonzalez J."/>
            <person name="Henrissat B."/>
            <person name="Kuo A."/>
            <person name="Liang C."/>
            <person name="Lipzen A."/>
            <person name="Lutzoni F."/>
            <person name="Magnuson J."/>
            <person name="Mondo S."/>
            <person name="Nolan M."/>
            <person name="Ohm R."/>
            <person name="Pangilinan J."/>
            <person name="Park H.-J."/>
            <person name="Ramirez L."/>
            <person name="Alfaro M."/>
            <person name="Sun H."/>
            <person name="Tritt A."/>
            <person name="Yoshinaga Y."/>
            <person name="Zwiers L.-H."/>
            <person name="Turgeon B."/>
            <person name="Goodwin S."/>
            <person name="Spatafora J."/>
            <person name="Crous P."/>
            <person name="Grigoriev I."/>
        </authorList>
    </citation>
    <scope>NUCLEOTIDE SEQUENCE</scope>
    <source>
        <strain evidence="2">CBS 121410</strain>
    </source>
</reference>
<organism evidence="2 3">
    <name type="scientific">Saccharata proteae CBS 121410</name>
    <dbReference type="NCBI Taxonomy" id="1314787"/>
    <lineage>
        <taxon>Eukaryota</taxon>
        <taxon>Fungi</taxon>
        <taxon>Dikarya</taxon>
        <taxon>Ascomycota</taxon>
        <taxon>Pezizomycotina</taxon>
        <taxon>Dothideomycetes</taxon>
        <taxon>Dothideomycetes incertae sedis</taxon>
        <taxon>Botryosphaeriales</taxon>
        <taxon>Saccharataceae</taxon>
        <taxon>Saccharata</taxon>
    </lineage>
</organism>
<feature type="region of interest" description="Disordered" evidence="1">
    <location>
        <begin position="136"/>
        <end position="209"/>
    </location>
</feature>
<proteinExistence type="predicted"/>
<gene>
    <name evidence="2" type="ORF">K490DRAFT_56036</name>
</gene>
<feature type="compositionally biased region" description="Polar residues" evidence="1">
    <location>
        <begin position="165"/>
        <end position="178"/>
    </location>
</feature>
<evidence type="ECO:0000313" key="2">
    <source>
        <dbReference type="EMBL" id="KAF2088643.1"/>
    </source>
</evidence>
<dbReference type="Proteomes" id="UP000799776">
    <property type="component" value="Unassembled WGS sequence"/>
</dbReference>
<evidence type="ECO:0000256" key="1">
    <source>
        <dbReference type="SAM" id="MobiDB-lite"/>
    </source>
</evidence>
<evidence type="ECO:0000313" key="3">
    <source>
        <dbReference type="Proteomes" id="UP000799776"/>
    </source>
</evidence>
<feature type="region of interest" description="Disordered" evidence="1">
    <location>
        <begin position="260"/>
        <end position="291"/>
    </location>
</feature>